<dbReference type="Proteomes" id="UP000551709">
    <property type="component" value="Chromosome"/>
</dbReference>
<evidence type="ECO:0000313" key="2">
    <source>
        <dbReference type="Proteomes" id="UP000551709"/>
    </source>
</evidence>
<dbReference type="RefSeq" id="WP_166076052.1">
    <property type="nucleotide sequence ID" value="NZ_CP096255.1"/>
</dbReference>
<protein>
    <submittedName>
        <fullName evidence="1">Uncharacterized protein</fullName>
    </submittedName>
</protein>
<reference evidence="1" key="1">
    <citation type="journal article" date="2017" name="Syst. Appl. Microbiol.">
        <title>Soybeans inoculated with root zone soils of Canadian native legumes harbour diverse and novel Bradyrhizobium spp. that possess agricultural potential.</title>
        <authorList>
            <person name="Bromfield E.S.P."/>
            <person name="Cloutier S."/>
            <person name="Tambong J.T."/>
            <person name="Tran Thi T.V."/>
        </authorList>
    </citation>
    <scope>NUCLEOTIDE SEQUENCE</scope>
    <source>
        <strain evidence="1">1S5</strain>
    </source>
</reference>
<evidence type="ECO:0000313" key="1">
    <source>
        <dbReference type="EMBL" id="UPT86904.1"/>
    </source>
</evidence>
<gene>
    <name evidence="1" type="ORF">HAP41_0000042925</name>
</gene>
<organism evidence="1 2">
    <name type="scientific">Bradyrhizobium barranii subsp. apii</name>
    <dbReference type="NCBI Taxonomy" id="2819348"/>
    <lineage>
        <taxon>Bacteria</taxon>
        <taxon>Pseudomonadati</taxon>
        <taxon>Pseudomonadota</taxon>
        <taxon>Alphaproteobacteria</taxon>
        <taxon>Hyphomicrobiales</taxon>
        <taxon>Nitrobacteraceae</taxon>
        <taxon>Bradyrhizobium</taxon>
        <taxon>Bradyrhizobium barranii</taxon>
    </lineage>
</organism>
<name>A0A8T5VA51_9BRAD</name>
<sequence length="297" mass="33084">MDQDRRNALSTEYGEVCSNFRTLTDIRFKLLGLLPIATAVAIALKVDHIDGRSFVFSLFGLIATIGLVTYNTRNDELYDELVRRAAYIERSLGLADGAFANRPRPSLSFRLFGIPWKVDHRIGVGTIYLASIAVWLFLVLASLSAWLAPEASVLATLAAFGLAVIATWCARTWIKRKKKEVDEEKRSLAIEAVQKAFSTDLSRGTADGGLIDLCFKLADEKTREIIAKRAQFYAGIDRESSIYYPPGVSKEQAACHLVALLTDLPPRWLFDCATNRRGDMPEKSPVLFPPRADEVRL</sequence>
<proteinExistence type="predicted"/>
<accession>A0A8T5VA51</accession>
<dbReference type="AlphaFoldDB" id="A0A8T5VA51"/>
<dbReference type="EMBL" id="CP096255">
    <property type="protein sequence ID" value="UPT86904.1"/>
    <property type="molecule type" value="Genomic_DNA"/>
</dbReference>
<reference evidence="1" key="2">
    <citation type="submission" date="2022-04" db="EMBL/GenBank/DDBJ databases">
        <authorList>
            <person name="Bromfield E.S.P."/>
            <person name="Cloutier S."/>
        </authorList>
    </citation>
    <scope>NUCLEOTIDE SEQUENCE</scope>
    <source>
        <strain evidence="1">1S5</strain>
    </source>
</reference>